<reference evidence="3 4" key="1">
    <citation type="submission" date="2020-02" db="EMBL/GenBank/DDBJ databases">
        <authorList>
            <person name="Zheng R.K."/>
            <person name="Sun C.M."/>
        </authorList>
    </citation>
    <scope>NUCLEOTIDE SEQUENCE [LARGE SCALE GENOMIC DNA]</scope>
    <source>
        <strain evidence="4">zrk13</strain>
    </source>
</reference>
<dbReference type="RefSeq" id="WP_258877709.1">
    <property type="nucleotide sequence ID" value="NZ_CP048914.1"/>
</dbReference>
<keyword evidence="1" id="KW-0812">Transmembrane</keyword>
<dbReference type="KEGG" id="xcl:G4Z02_09095"/>
<dbReference type="EMBL" id="CP048914">
    <property type="protein sequence ID" value="QMS85897.1"/>
    <property type="molecule type" value="Genomic_DNA"/>
</dbReference>
<evidence type="ECO:0000313" key="4">
    <source>
        <dbReference type="Proteomes" id="UP000514720"/>
    </source>
</evidence>
<keyword evidence="1" id="KW-1133">Transmembrane helix</keyword>
<evidence type="ECO:0000313" key="3">
    <source>
        <dbReference type="EMBL" id="QMS85897.1"/>
    </source>
</evidence>
<dbReference type="AlphaFoldDB" id="A0A7L7KT67"/>
<evidence type="ECO:0000256" key="1">
    <source>
        <dbReference type="SAM" id="Phobius"/>
    </source>
</evidence>
<organism evidence="3 4">
    <name type="scientific">Candidatus Xianfuyuplasma coldseepsis</name>
    <dbReference type="NCBI Taxonomy" id="2782163"/>
    <lineage>
        <taxon>Bacteria</taxon>
        <taxon>Bacillati</taxon>
        <taxon>Mycoplasmatota</taxon>
        <taxon>Mollicutes</taxon>
        <taxon>Candidatus Izemoplasmatales</taxon>
        <taxon>Candidatus Izemoplasmataceae</taxon>
        <taxon>Candidatus Xianfuyuplasma</taxon>
    </lineage>
</organism>
<feature type="domain" description="Fido" evidence="2">
    <location>
        <begin position="106"/>
        <end position="256"/>
    </location>
</feature>
<gene>
    <name evidence="3" type="ORF">G4Z02_09095</name>
</gene>
<keyword evidence="4" id="KW-1185">Reference proteome</keyword>
<dbReference type="PROSITE" id="PS51459">
    <property type="entry name" value="FIDO"/>
    <property type="match status" value="1"/>
</dbReference>
<dbReference type="Proteomes" id="UP000514720">
    <property type="component" value="Chromosome"/>
</dbReference>
<feature type="transmembrane region" description="Helical" evidence="1">
    <location>
        <begin position="196"/>
        <end position="216"/>
    </location>
</feature>
<dbReference type="InterPro" id="IPR036597">
    <property type="entry name" value="Fido-like_dom_sf"/>
</dbReference>
<dbReference type="SUPFAM" id="SSF140931">
    <property type="entry name" value="Fic-like"/>
    <property type="match status" value="1"/>
</dbReference>
<dbReference type="InterPro" id="IPR003812">
    <property type="entry name" value="Fido"/>
</dbReference>
<accession>A0A7L7KT67</accession>
<proteinExistence type="predicted"/>
<protein>
    <recommendedName>
        <fullName evidence="2">Fido domain-containing protein</fullName>
    </recommendedName>
</protein>
<name>A0A7L7KT67_9MOLU</name>
<sequence>MNCMQNLTRTQIPNDVIMDYIRLYKSIGNNRHNHDVLEGDYEVMVRQTVRNNTYYFSRLFDVKVSDARFKSLIYKGVKTKNKEERLVLQIYNAFIKIHEDADSFELLVSEIQDLARFLYSDLVTPQKLQFRKLKSTGKTTSLLTSKNGSTRESLEQLIHLYQRALEHQEYEVAYIIMNFYIDFIHINPFYDKNQEVGLMLMFILLLTSGYEVFEYISFFELLYKRREDFNEAVIRSSFNWEMGYAQILPLHQLVLEFSMNAYETLNDLVRDYQFDKHLNKSDNVENTILKLPEIFSKDDIRNVHPYISDSTINRTLKRLRDDKKIRPLGKGRSAKWMKLVETNSKKLRFEQLDLKL</sequence>
<keyword evidence="1" id="KW-0472">Membrane</keyword>
<dbReference type="Gene3D" id="1.10.3290.10">
    <property type="entry name" value="Fido-like domain"/>
    <property type="match status" value="1"/>
</dbReference>
<evidence type="ECO:0000259" key="2">
    <source>
        <dbReference type="PROSITE" id="PS51459"/>
    </source>
</evidence>